<dbReference type="HAMAP" id="MF_01477">
    <property type="entry name" value="Iojap_RsfS"/>
    <property type="match status" value="1"/>
</dbReference>
<dbReference type="GO" id="GO:0017148">
    <property type="term" value="P:negative regulation of translation"/>
    <property type="evidence" value="ECO:0007669"/>
    <property type="project" value="TreeGrafter"/>
</dbReference>
<dbReference type="Gene3D" id="3.30.460.10">
    <property type="entry name" value="Beta Polymerase, domain 2"/>
    <property type="match status" value="1"/>
</dbReference>
<dbReference type="GO" id="GO:0043023">
    <property type="term" value="F:ribosomal large subunit binding"/>
    <property type="evidence" value="ECO:0007669"/>
    <property type="project" value="TreeGrafter"/>
</dbReference>
<name>A0A1R1X8H6_9FUNG</name>
<dbReference type="GO" id="GO:0090071">
    <property type="term" value="P:negative regulation of ribosome biogenesis"/>
    <property type="evidence" value="ECO:0007669"/>
    <property type="project" value="TreeGrafter"/>
</dbReference>
<keyword evidence="4" id="KW-1185">Reference proteome</keyword>
<dbReference type="Pfam" id="PF02410">
    <property type="entry name" value="RsfS"/>
    <property type="match status" value="1"/>
</dbReference>
<dbReference type="OrthoDB" id="21330at2759"/>
<dbReference type="EMBL" id="LSSN01004779">
    <property type="protein sequence ID" value="OMJ10909.1"/>
    <property type="molecule type" value="Genomic_DNA"/>
</dbReference>
<keyword evidence="2" id="KW-0175">Coiled coil</keyword>
<dbReference type="AlphaFoldDB" id="A0A1R1X8H6"/>
<dbReference type="NCBIfam" id="TIGR00090">
    <property type="entry name" value="rsfS_iojap_ybeB"/>
    <property type="match status" value="1"/>
</dbReference>
<dbReference type="InterPro" id="IPR004394">
    <property type="entry name" value="Iojap/RsfS/C7orf30"/>
</dbReference>
<proteinExistence type="inferred from homology"/>
<reference evidence="3 4" key="1">
    <citation type="submission" date="2017-01" db="EMBL/GenBank/DDBJ databases">
        <authorList>
            <person name="Mah S.A."/>
            <person name="Swanson W.J."/>
            <person name="Moy G.W."/>
            <person name="Vacquier V.D."/>
        </authorList>
    </citation>
    <scope>NUCLEOTIDE SEQUENCE [LARGE SCALE GENOMIC DNA]</scope>
    <source>
        <strain evidence="3 4">GSMNP</strain>
    </source>
</reference>
<evidence type="ECO:0000256" key="1">
    <source>
        <dbReference type="ARBA" id="ARBA00010574"/>
    </source>
</evidence>
<dbReference type="SUPFAM" id="SSF81301">
    <property type="entry name" value="Nucleotidyltransferase"/>
    <property type="match status" value="1"/>
</dbReference>
<gene>
    <name evidence="3" type="ORF">AYI70_g10038</name>
</gene>
<organism evidence="3 4">
    <name type="scientific">Smittium culicis</name>
    <dbReference type="NCBI Taxonomy" id="133412"/>
    <lineage>
        <taxon>Eukaryota</taxon>
        <taxon>Fungi</taxon>
        <taxon>Fungi incertae sedis</taxon>
        <taxon>Zoopagomycota</taxon>
        <taxon>Kickxellomycotina</taxon>
        <taxon>Harpellomycetes</taxon>
        <taxon>Harpellales</taxon>
        <taxon>Legeriomycetaceae</taxon>
        <taxon>Smittium</taxon>
    </lineage>
</organism>
<comment type="similarity">
    <text evidence="1">Belongs to the Iojap/RsfS family.</text>
</comment>
<evidence type="ECO:0000313" key="3">
    <source>
        <dbReference type="EMBL" id="OMJ10909.1"/>
    </source>
</evidence>
<evidence type="ECO:0000313" key="4">
    <source>
        <dbReference type="Proteomes" id="UP000187283"/>
    </source>
</evidence>
<sequence length="363" mass="40788">MSFNATKLLRVLGRSVIPKANHLINTSADINKLYSFRSAFQETLYISSIRKYSSHKKNDTNAYEKIINNPQENSSVNKDADIELINKEIYPELYPESEFKKQLDELEKEELESIAELETLEKEQLELLEKEYHALKKQRKNSAFTESNVQILQDDMADAEWFVDQDYDNISFQELDSDKLPLWKKKAIEAANANASENASTGDLSIEQIESSLGALSLDKKKLSESYTLDSLDSASVANLLTAVLQAENAINPVVIDVSDKCSWTDKFVVAEASSVKHMQSISLQIISTIKACIKKSSLKNPTINVDGWDSNEWIAIDLGSVVAHIMMPDARLSYDLESLWTSEISPTSQSQSDFVIKQDPSS</sequence>
<comment type="caution">
    <text evidence="3">The sequence shown here is derived from an EMBL/GenBank/DDBJ whole genome shotgun (WGS) entry which is preliminary data.</text>
</comment>
<evidence type="ECO:0000256" key="2">
    <source>
        <dbReference type="SAM" id="Coils"/>
    </source>
</evidence>
<dbReference type="PANTHER" id="PTHR21043:SF0">
    <property type="entry name" value="MITOCHONDRIAL ASSEMBLY OF RIBOSOMAL LARGE SUBUNIT PROTEIN 1"/>
    <property type="match status" value="1"/>
</dbReference>
<accession>A0A1R1X8H6</accession>
<dbReference type="STRING" id="133412.A0A1R1X8H6"/>
<feature type="coiled-coil region" evidence="2">
    <location>
        <begin position="103"/>
        <end position="138"/>
    </location>
</feature>
<dbReference type="PANTHER" id="PTHR21043">
    <property type="entry name" value="IOJAP SUPERFAMILY ORTHOLOG"/>
    <property type="match status" value="1"/>
</dbReference>
<dbReference type="InterPro" id="IPR043519">
    <property type="entry name" value="NT_sf"/>
</dbReference>
<dbReference type="Proteomes" id="UP000187283">
    <property type="component" value="Unassembled WGS sequence"/>
</dbReference>
<protein>
    <submittedName>
        <fullName evidence="3">Mitochondrial assembly of ribosomal large subunit protein 1</fullName>
    </submittedName>
</protein>